<proteinExistence type="predicted"/>
<name>A0A8J9YL47_9NEOP</name>
<evidence type="ECO:0000313" key="4">
    <source>
        <dbReference type="Proteomes" id="UP000838878"/>
    </source>
</evidence>
<feature type="non-terminal residue" evidence="3">
    <location>
        <position position="394"/>
    </location>
</feature>
<dbReference type="Proteomes" id="UP000838878">
    <property type="component" value="Chromosome 8"/>
</dbReference>
<reference evidence="3" key="1">
    <citation type="submission" date="2021-12" db="EMBL/GenBank/DDBJ databases">
        <authorList>
            <person name="Martin H S."/>
        </authorList>
    </citation>
    <scope>NUCLEOTIDE SEQUENCE</scope>
</reference>
<dbReference type="AlphaFoldDB" id="A0A8J9YL47"/>
<dbReference type="OrthoDB" id="10562479at2759"/>
<feature type="coiled-coil region" evidence="1">
    <location>
        <begin position="48"/>
        <end position="75"/>
    </location>
</feature>
<evidence type="ECO:0000313" key="3">
    <source>
        <dbReference type="EMBL" id="CAH0730680.1"/>
    </source>
</evidence>
<evidence type="ECO:0000256" key="2">
    <source>
        <dbReference type="SAM" id="SignalP"/>
    </source>
</evidence>
<dbReference type="EMBL" id="OV170228">
    <property type="protein sequence ID" value="CAH0730680.1"/>
    <property type="molecule type" value="Genomic_DNA"/>
</dbReference>
<gene>
    <name evidence="3" type="ORF">BINO364_LOCUS15639</name>
</gene>
<feature type="chain" id="PRO_5035451226" evidence="2">
    <location>
        <begin position="17"/>
        <end position="394"/>
    </location>
</feature>
<evidence type="ECO:0000256" key="1">
    <source>
        <dbReference type="SAM" id="Coils"/>
    </source>
</evidence>
<sequence length="394" mass="46150">MVLALIVVAAIINIIAKNNNYYIKAPTDSDFDIRVKRCASVECATKNQIQFIKKNEDLLENIEKFEENHVEEVLEKIKIGLRDEYMTNKATINRNKDDVSASPTLVRRTNLNDFKHILNLANKQISNRKNTDDFNGLNEKLVNKIDYAVKRLVLKLEKANNNENKTILSEILLKEYSKDKYTNIFKKDDERYKRKASLDGYFTSLYNNIYSWFWTKNSTDKQTEHFNNNANNYSYNDYYNQSRNNRDLRYQEYTYSPSYNQNYATNNDLRNNYHNGYYYPVNNNTGLYDPAYNLGYSPYNYNNGYNNQLNYKYWNDLNSSKNHTRYNNNPTGYNHNPTDNSLLNGYTNNIANIKEVNANNTTTEETIIIEGCVLCGSFGCPTNFKRIGFKCVPK</sequence>
<keyword evidence="2" id="KW-0732">Signal</keyword>
<accession>A0A8J9YL47</accession>
<keyword evidence="4" id="KW-1185">Reference proteome</keyword>
<keyword evidence="1" id="KW-0175">Coiled coil</keyword>
<feature type="signal peptide" evidence="2">
    <location>
        <begin position="1"/>
        <end position="16"/>
    </location>
</feature>
<protein>
    <submittedName>
        <fullName evidence="3">Uncharacterized protein</fullName>
    </submittedName>
</protein>
<organism evidence="3 4">
    <name type="scientific">Brenthis ino</name>
    <name type="common">lesser marbled fritillary</name>
    <dbReference type="NCBI Taxonomy" id="405034"/>
    <lineage>
        <taxon>Eukaryota</taxon>
        <taxon>Metazoa</taxon>
        <taxon>Ecdysozoa</taxon>
        <taxon>Arthropoda</taxon>
        <taxon>Hexapoda</taxon>
        <taxon>Insecta</taxon>
        <taxon>Pterygota</taxon>
        <taxon>Neoptera</taxon>
        <taxon>Endopterygota</taxon>
        <taxon>Lepidoptera</taxon>
        <taxon>Glossata</taxon>
        <taxon>Ditrysia</taxon>
        <taxon>Papilionoidea</taxon>
        <taxon>Nymphalidae</taxon>
        <taxon>Heliconiinae</taxon>
        <taxon>Argynnini</taxon>
        <taxon>Brenthis</taxon>
    </lineage>
</organism>